<name>A0ABT2UDL5_9BACL</name>
<dbReference type="EMBL" id="JAOQIO010000013">
    <property type="protein sequence ID" value="MCU6791769.1"/>
    <property type="molecule type" value="Genomic_DNA"/>
</dbReference>
<reference evidence="1 2" key="1">
    <citation type="submission" date="2022-09" db="EMBL/GenBank/DDBJ databases">
        <authorList>
            <person name="Han X.L."/>
            <person name="Wang Q."/>
            <person name="Lu T."/>
        </authorList>
    </citation>
    <scope>NUCLEOTIDE SEQUENCE [LARGE SCALE GENOMIC DNA]</scope>
    <source>
        <strain evidence="1 2">WQ 127069</strain>
    </source>
</reference>
<evidence type="ECO:0000313" key="2">
    <source>
        <dbReference type="Proteomes" id="UP001652445"/>
    </source>
</evidence>
<evidence type="ECO:0000313" key="1">
    <source>
        <dbReference type="EMBL" id="MCU6791769.1"/>
    </source>
</evidence>
<keyword evidence="2" id="KW-1185">Reference proteome</keyword>
<comment type="caution">
    <text evidence="1">The sequence shown here is derived from an EMBL/GenBank/DDBJ whole genome shotgun (WGS) entry which is preliminary data.</text>
</comment>
<organism evidence="1 2">
    <name type="scientific">Paenibacillus baimaensis</name>
    <dbReference type="NCBI Taxonomy" id="2982185"/>
    <lineage>
        <taxon>Bacteria</taxon>
        <taxon>Bacillati</taxon>
        <taxon>Bacillota</taxon>
        <taxon>Bacilli</taxon>
        <taxon>Bacillales</taxon>
        <taxon>Paenibacillaceae</taxon>
        <taxon>Paenibacillus</taxon>
    </lineage>
</organism>
<proteinExistence type="predicted"/>
<gene>
    <name evidence="1" type="ORF">OB236_06445</name>
</gene>
<accession>A0ABT2UDL5</accession>
<dbReference type="Proteomes" id="UP001652445">
    <property type="component" value="Unassembled WGS sequence"/>
</dbReference>
<sequence length="119" mass="13885">MFEGVRGRVKNLIFAADGLKLEIVLSDSISNDIKIVKNEEFCLVYDQPIPSNGLLWRDLVNWWDEKKAESVGTRAIESELYLRLYKSLDSEPDKILFKAYFKFFKKKIRLKPKSVLDVL</sequence>
<dbReference type="RefSeq" id="WP_262683215.1">
    <property type="nucleotide sequence ID" value="NZ_JAOQIO010000013.1"/>
</dbReference>
<protein>
    <submittedName>
        <fullName evidence="1">Uncharacterized protein</fullName>
    </submittedName>
</protein>